<organism evidence="1 2">
    <name type="scientific">Geomicrobium sediminis</name>
    <dbReference type="NCBI Taxonomy" id="1347788"/>
    <lineage>
        <taxon>Bacteria</taxon>
        <taxon>Bacillati</taxon>
        <taxon>Bacillota</taxon>
        <taxon>Bacilli</taxon>
        <taxon>Bacillales</taxon>
        <taxon>Geomicrobium</taxon>
    </lineage>
</organism>
<protein>
    <submittedName>
        <fullName evidence="1">Phosphoglycolate phosphatase-like HAD superfamily hydrolase</fullName>
    </submittedName>
</protein>
<dbReference type="Gene3D" id="3.40.50.1000">
    <property type="entry name" value="HAD superfamily/HAD-like"/>
    <property type="match status" value="1"/>
</dbReference>
<gene>
    <name evidence="1" type="ORF">JOD17_002224</name>
</gene>
<keyword evidence="2" id="KW-1185">Reference proteome</keyword>
<dbReference type="PANTHER" id="PTHR43434:SF1">
    <property type="entry name" value="PHOSPHOGLYCOLATE PHOSPHATASE"/>
    <property type="match status" value="1"/>
</dbReference>
<dbReference type="InterPro" id="IPR041492">
    <property type="entry name" value="HAD_2"/>
</dbReference>
<dbReference type="PANTHER" id="PTHR43434">
    <property type="entry name" value="PHOSPHOGLYCOLATE PHOSPHATASE"/>
    <property type="match status" value="1"/>
</dbReference>
<sequence>MYSDQYFLERLIFNIGEGLGALYPHALDVLEKLKANDIQIFIASNGLTKYLKSIVSHYALDRFVAGTYSIEQIETLSKSDLVKTILNEHFVTEAIMIGDRMSDIQAAKDNNLLSIGCRFDFAQEEELKFADFVIEDLAEVPQIVTHHFQLQPLYPSEEG</sequence>
<evidence type="ECO:0000313" key="2">
    <source>
        <dbReference type="Proteomes" id="UP000741863"/>
    </source>
</evidence>
<dbReference type="EMBL" id="JAFBEC010000006">
    <property type="protein sequence ID" value="MBM7633130.1"/>
    <property type="molecule type" value="Genomic_DNA"/>
</dbReference>
<dbReference type="SUPFAM" id="SSF56784">
    <property type="entry name" value="HAD-like"/>
    <property type="match status" value="1"/>
</dbReference>
<name>A0ABS2PDI6_9BACL</name>
<dbReference type="InterPro" id="IPR036412">
    <property type="entry name" value="HAD-like_sf"/>
</dbReference>
<accession>A0ABS2PDI6</accession>
<dbReference type="InterPro" id="IPR050155">
    <property type="entry name" value="HAD-like_hydrolase_sf"/>
</dbReference>
<proteinExistence type="predicted"/>
<evidence type="ECO:0000313" key="1">
    <source>
        <dbReference type="EMBL" id="MBM7633130.1"/>
    </source>
</evidence>
<dbReference type="Pfam" id="PF13419">
    <property type="entry name" value="HAD_2"/>
    <property type="match status" value="1"/>
</dbReference>
<comment type="caution">
    <text evidence="1">The sequence shown here is derived from an EMBL/GenBank/DDBJ whole genome shotgun (WGS) entry which is preliminary data.</text>
</comment>
<dbReference type="Proteomes" id="UP000741863">
    <property type="component" value="Unassembled WGS sequence"/>
</dbReference>
<reference evidence="1 2" key="1">
    <citation type="submission" date="2021-01" db="EMBL/GenBank/DDBJ databases">
        <title>Genomic Encyclopedia of Type Strains, Phase IV (KMG-IV): sequencing the most valuable type-strain genomes for metagenomic binning, comparative biology and taxonomic classification.</title>
        <authorList>
            <person name="Goeker M."/>
        </authorList>
    </citation>
    <scope>NUCLEOTIDE SEQUENCE [LARGE SCALE GENOMIC DNA]</scope>
    <source>
        <strain evidence="1 2">DSM 25540</strain>
    </source>
</reference>
<dbReference type="InterPro" id="IPR023214">
    <property type="entry name" value="HAD_sf"/>
</dbReference>